<proteinExistence type="predicted"/>
<accession>A0A1H2BW93</accession>
<dbReference type="InterPro" id="IPR011250">
    <property type="entry name" value="OMP/PagP_B-barrel"/>
</dbReference>
<dbReference type="EMBL" id="LT629740">
    <property type="protein sequence ID" value="SDT62199.1"/>
    <property type="molecule type" value="Genomic_DNA"/>
</dbReference>
<feature type="signal peptide" evidence="1">
    <location>
        <begin position="1"/>
        <end position="18"/>
    </location>
</feature>
<protein>
    <submittedName>
        <fullName evidence="3">Outer membrane protein beta-barrel domain-containing protein</fullName>
    </submittedName>
</protein>
<evidence type="ECO:0000313" key="3">
    <source>
        <dbReference type="EMBL" id="SDT62199.1"/>
    </source>
</evidence>
<evidence type="ECO:0000256" key="1">
    <source>
        <dbReference type="SAM" id="SignalP"/>
    </source>
</evidence>
<evidence type="ECO:0000259" key="2">
    <source>
        <dbReference type="Pfam" id="PF13568"/>
    </source>
</evidence>
<dbReference type="RefSeq" id="WP_091380887.1">
    <property type="nucleotide sequence ID" value="NZ_LT629740.1"/>
</dbReference>
<feature type="chain" id="PRO_5009270493" evidence="1">
    <location>
        <begin position="19"/>
        <end position="195"/>
    </location>
</feature>
<dbReference type="Pfam" id="PF13568">
    <property type="entry name" value="OMP_b-brl_2"/>
    <property type="match status" value="1"/>
</dbReference>
<dbReference type="SUPFAM" id="SSF56925">
    <property type="entry name" value="OMPA-like"/>
    <property type="match status" value="1"/>
</dbReference>
<dbReference type="InterPro" id="IPR025665">
    <property type="entry name" value="Beta-barrel_OMP_2"/>
</dbReference>
<dbReference type="AlphaFoldDB" id="A0A1H2BW93"/>
<dbReference type="STRING" id="652787.SAMN05216490_4388"/>
<evidence type="ECO:0000313" key="4">
    <source>
        <dbReference type="Proteomes" id="UP000199679"/>
    </source>
</evidence>
<keyword evidence="1" id="KW-0732">Signal</keyword>
<name>A0A1H2BW93_MUCMA</name>
<feature type="domain" description="Outer membrane protein beta-barrel" evidence="2">
    <location>
        <begin position="17"/>
        <end position="170"/>
    </location>
</feature>
<dbReference type="Proteomes" id="UP000199679">
    <property type="component" value="Chromosome I"/>
</dbReference>
<gene>
    <name evidence="3" type="ORF">SAMN05216490_4388</name>
</gene>
<keyword evidence="4" id="KW-1185">Reference proteome</keyword>
<sequence length="195" mass="21167">MKKLMLICLVLLSSKGFSQSFTQNIFSRLEFGIKAGANATNFTNANFPTDPLIGFHAGATVAFKITNNFLFQEEFLFSTQGAKIKGGSLGDQDLKLYYMAVPLLFKYRTNSGFYIEAGAQAGIKIKEDVAGINTDNFAKKVDLGAAGGIGYQSKMGLGLGLRYIYGISKVADVNVSNITNDFKNNAVQASVFYVF</sequence>
<dbReference type="OrthoDB" id="947434at2"/>
<reference evidence="3 4" key="1">
    <citation type="submission" date="2016-10" db="EMBL/GenBank/DDBJ databases">
        <authorList>
            <person name="de Groot N.N."/>
        </authorList>
    </citation>
    <scope>NUCLEOTIDE SEQUENCE [LARGE SCALE GENOMIC DNA]</scope>
    <source>
        <strain evidence="3 4">MP1X4</strain>
    </source>
</reference>
<organism evidence="3 4">
    <name type="scientific">Mucilaginibacter mallensis</name>
    <dbReference type="NCBI Taxonomy" id="652787"/>
    <lineage>
        <taxon>Bacteria</taxon>
        <taxon>Pseudomonadati</taxon>
        <taxon>Bacteroidota</taxon>
        <taxon>Sphingobacteriia</taxon>
        <taxon>Sphingobacteriales</taxon>
        <taxon>Sphingobacteriaceae</taxon>
        <taxon>Mucilaginibacter</taxon>
    </lineage>
</organism>